<dbReference type="EMBL" id="PYWC01000026">
    <property type="protein sequence ID" value="PWW77134.1"/>
    <property type="molecule type" value="Genomic_DNA"/>
</dbReference>
<reference evidence="2 3" key="1">
    <citation type="submission" date="2018-03" db="EMBL/GenBank/DDBJ databases">
        <title>Genomes of Pezizomycetes fungi and the evolution of truffles.</title>
        <authorList>
            <person name="Murat C."/>
            <person name="Payen T."/>
            <person name="Noel B."/>
            <person name="Kuo A."/>
            <person name="Martin F.M."/>
        </authorList>
    </citation>
    <scope>NUCLEOTIDE SEQUENCE [LARGE SCALE GENOMIC DNA]</scope>
    <source>
        <strain evidence="2">091103-1</strain>
    </source>
</reference>
<evidence type="ECO:0000313" key="2">
    <source>
        <dbReference type="EMBL" id="PWW77134.1"/>
    </source>
</evidence>
<sequence>FNMSDYNGVWIPLETRPFLVFEPLLPNNQHQYQSLVQSILHLMLGTWLDLTFMISVLLQFSPSASLHYLVQAKCVLRYLW</sequence>
<accession>A0A317SS35</accession>
<proteinExistence type="predicted"/>
<name>A0A317SS35_9PEZI</name>
<comment type="caution">
    <text evidence="2">The sequence shown here is derived from an EMBL/GenBank/DDBJ whole genome shotgun (WGS) entry which is preliminary data.</text>
</comment>
<feature type="transmembrane region" description="Helical" evidence="1">
    <location>
        <begin position="39"/>
        <end position="58"/>
    </location>
</feature>
<keyword evidence="1" id="KW-1133">Transmembrane helix</keyword>
<keyword evidence="1" id="KW-0472">Membrane</keyword>
<protein>
    <submittedName>
        <fullName evidence="2">Uncharacterized protein</fullName>
    </submittedName>
</protein>
<organism evidence="2 3">
    <name type="scientific">Tuber magnatum</name>
    <name type="common">white Piedmont truffle</name>
    <dbReference type="NCBI Taxonomy" id="42249"/>
    <lineage>
        <taxon>Eukaryota</taxon>
        <taxon>Fungi</taxon>
        <taxon>Dikarya</taxon>
        <taxon>Ascomycota</taxon>
        <taxon>Pezizomycotina</taxon>
        <taxon>Pezizomycetes</taxon>
        <taxon>Pezizales</taxon>
        <taxon>Tuberaceae</taxon>
        <taxon>Tuber</taxon>
    </lineage>
</organism>
<keyword evidence="3" id="KW-1185">Reference proteome</keyword>
<dbReference type="OrthoDB" id="2791290at2759"/>
<evidence type="ECO:0000313" key="3">
    <source>
        <dbReference type="Proteomes" id="UP000246991"/>
    </source>
</evidence>
<evidence type="ECO:0000256" key="1">
    <source>
        <dbReference type="SAM" id="Phobius"/>
    </source>
</evidence>
<keyword evidence="1" id="KW-0812">Transmembrane</keyword>
<dbReference type="Proteomes" id="UP000246991">
    <property type="component" value="Unassembled WGS sequence"/>
</dbReference>
<gene>
    <name evidence="2" type="ORF">C7212DRAFT_180884</name>
</gene>
<dbReference type="AlphaFoldDB" id="A0A317SS35"/>
<feature type="non-terminal residue" evidence="2">
    <location>
        <position position="1"/>
    </location>
</feature>